<dbReference type="STRING" id="897.B2D07_10935"/>
<dbReference type="GO" id="GO:0005737">
    <property type="term" value="C:cytoplasm"/>
    <property type="evidence" value="ECO:0007669"/>
    <property type="project" value="UniProtKB-SubCell"/>
</dbReference>
<evidence type="ECO:0000259" key="7">
    <source>
        <dbReference type="Pfam" id="PF02601"/>
    </source>
</evidence>
<gene>
    <name evidence="5" type="primary">xseA</name>
    <name evidence="9" type="ORF">dsmv_2785</name>
</gene>
<protein>
    <recommendedName>
        <fullName evidence="5">Exodeoxyribonuclease 7 large subunit</fullName>
        <ecNumber evidence="5">3.1.11.6</ecNumber>
    </recommendedName>
    <alternativeName>
        <fullName evidence="5">Exodeoxyribonuclease VII large subunit</fullName>
        <shortName evidence="5">Exonuclease VII large subunit</shortName>
    </alternativeName>
</protein>
<dbReference type="GO" id="GO:0006308">
    <property type="term" value="P:DNA catabolic process"/>
    <property type="evidence" value="ECO:0007669"/>
    <property type="project" value="UniProtKB-UniRule"/>
</dbReference>
<comment type="similarity">
    <text evidence="5 6">Belongs to the XseA family.</text>
</comment>
<evidence type="ECO:0000256" key="2">
    <source>
        <dbReference type="ARBA" id="ARBA00022722"/>
    </source>
</evidence>
<dbReference type="NCBIfam" id="TIGR00237">
    <property type="entry name" value="xseA"/>
    <property type="match status" value="1"/>
</dbReference>
<dbReference type="GO" id="GO:0003676">
    <property type="term" value="F:nucleic acid binding"/>
    <property type="evidence" value="ECO:0007669"/>
    <property type="project" value="InterPro"/>
</dbReference>
<evidence type="ECO:0000256" key="1">
    <source>
        <dbReference type="ARBA" id="ARBA00022490"/>
    </source>
</evidence>
<dbReference type="InterPro" id="IPR003753">
    <property type="entry name" value="Exonuc_VII_L"/>
</dbReference>
<dbReference type="InterPro" id="IPR020579">
    <property type="entry name" value="Exonuc_VII_lsu_C"/>
</dbReference>
<dbReference type="GO" id="GO:0009318">
    <property type="term" value="C:exodeoxyribonuclease VII complex"/>
    <property type="evidence" value="ECO:0007669"/>
    <property type="project" value="UniProtKB-UniRule"/>
</dbReference>
<dbReference type="EC" id="3.1.11.6" evidence="5"/>
<sequence>MQAELQRKIYTVSELTADIKHLLEERYPFVWISGEVSNFHVPASKHFYFTLKDQKSQISGIMFRGQNRNLKFMPEDGMSIVGLGRISVYEPRGSYQIIFEYLEPRGIGELQIAFEQLKSGLAAEGLFDEAHKKPIPFLPRNIGVVTSGTGAVLHDIIKVAHRRFPGVGIRVVPVKVQGAGAEDEIVRAIALLNRKESDVDTIILARGGGSLEDFQAFNSEAAARAVYASDIPVISGVGHETDFTIVDFVADLRAPTPSAAAEMAVPLKSELVGKHMDLAAKLFRWTQRYITQKRQRVAEVSRRLVHPKRRVEDFRMRLEDLTDRLAARFREKLERQKERLNWERHRLRVKAPTDLAGQLAAKLERCRVALFDVARRRTGVERMRTEALQGRLETLSPMVVLKRGYSITQTVPEAEIVRNAGQVAVGQALDVRVAVGVIRCRVEERFDIDDETDV</sequence>
<dbReference type="Proteomes" id="UP000014977">
    <property type="component" value="Unassembled WGS sequence"/>
</dbReference>
<comment type="subcellular location">
    <subcellularLocation>
        <location evidence="5 6">Cytoplasm</location>
    </subcellularLocation>
</comment>
<evidence type="ECO:0000259" key="8">
    <source>
        <dbReference type="Pfam" id="PF13742"/>
    </source>
</evidence>
<dbReference type="PATRIC" id="fig|1121405.3.peg.2463"/>
<name>S7UY02_DESML</name>
<evidence type="ECO:0000256" key="5">
    <source>
        <dbReference type="HAMAP-Rule" id="MF_00378"/>
    </source>
</evidence>
<comment type="function">
    <text evidence="5">Bidirectionally degrades single-stranded DNA into large acid-insoluble oligonucleotides, which are then degraded further into small acid-soluble oligonucleotides.</text>
</comment>
<proteinExistence type="inferred from homology"/>
<dbReference type="RefSeq" id="WP_020877542.1">
    <property type="nucleotide sequence ID" value="NZ_ATHJ01000092.1"/>
</dbReference>
<feature type="domain" description="OB-fold nucleic acid binding" evidence="8">
    <location>
        <begin position="10"/>
        <end position="102"/>
    </location>
</feature>
<keyword evidence="4 5" id="KW-0269">Exonuclease</keyword>
<dbReference type="HAMAP" id="MF_00378">
    <property type="entry name" value="Exonuc_7_L"/>
    <property type="match status" value="1"/>
</dbReference>
<dbReference type="eggNOG" id="COG1570">
    <property type="taxonomic scope" value="Bacteria"/>
</dbReference>
<dbReference type="Pfam" id="PF13742">
    <property type="entry name" value="tRNA_anti_2"/>
    <property type="match status" value="1"/>
</dbReference>
<dbReference type="PANTHER" id="PTHR30008">
    <property type="entry name" value="EXODEOXYRIBONUCLEASE 7 LARGE SUBUNIT"/>
    <property type="match status" value="1"/>
</dbReference>
<reference evidence="9 10" key="1">
    <citation type="journal article" date="2013" name="Genome Announc.">
        <title>Draft genome sequences for three mercury-methylating, sulfate-reducing bacteria.</title>
        <authorList>
            <person name="Brown S.D."/>
            <person name="Hurt R.A.Jr."/>
            <person name="Gilmour C.C."/>
            <person name="Elias D.A."/>
        </authorList>
    </citation>
    <scope>NUCLEOTIDE SEQUENCE [LARGE SCALE GENOMIC DNA]</scope>
    <source>
        <strain evidence="9 10">DSM 2059</strain>
    </source>
</reference>
<evidence type="ECO:0000313" key="10">
    <source>
        <dbReference type="Proteomes" id="UP000014977"/>
    </source>
</evidence>
<evidence type="ECO:0000256" key="3">
    <source>
        <dbReference type="ARBA" id="ARBA00022801"/>
    </source>
</evidence>
<feature type="domain" description="Exonuclease VII large subunit C-terminal" evidence="7">
    <location>
        <begin position="126"/>
        <end position="440"/>
    </location>
</feature>
<evidence type="ECO:0000256" key="4">
    <source>
        <dbReference type="ARBA" id="ARBA00022839"/>
    </source>
</evidence>
<dbReference type="CDD" id="cd04489">
    <property type="entry name" value="ExoVII_LU_OBF"/>
    <property type="match status" value="1"/>
</dbReference>
<organism evidence="9 10">
    <name type="scientific">Desulfococcus multivorans DSM 2059</name>
    <dbReference type="NCBI Taxonomy" id="1121405"/>
    <lineage>
        <taxon>Bacteria</taxon>
        <taxon>Pseudomonadati</taxon>
        <taxon>Thermodesulfobacteriota</taxon>
        <taxon>Desulfobacteria</taxon>
        <taxon>Desulfobacterales</taxon>
        <taxon>Desulfococcaceae</taxon>
        <taxon>Desulfococcus</taxon>
    </lineage>
</organism>
<dbReference type="AlphaFoldDB" id="S7UY02"/>
<keyword evidence="3 5" id="KW-0378">Hydrolase</keyword>
<dbReference type="OrthoDB" id="9802795at2"/>
<comment type="subunit">
    <text evidence="5">Heterooligomer composed of large and small subunits.</text>
</comment>
<keyword evidence="1 5" id="KW-0963">Cytoplasm</keyword>
<comment type="caution">
    <text evidence="9">The sequence shown here is derived from an EMBL/GenBank/DDBJ whole genome shotgun (WGS) entry which is preliminary data.</text>
</comment>
<evidence type="ECO:0000256" key="6">
    <source>
        <dbReference type="RuleBase" id="RU004355"/>
    </source>
</evidence>
<dbReference type="InterPro" id="IPR025824">
    <property type="entry name" value="OB-fold_nuc-bd_dom"/>
</dbReference>
<keyword evidence="10" id="KW-1185">Reference proteome</keyword>
<evidence type="ECO:0000313" key="9">
    <source>
        <dbReference type="EMBL" id="EPR39129.1"/>
    </source>
</evidence>
<keyword evidence="2 5" id="KW-0540">Nuclease</keyword>
<comment type="catalytic activity">
    <reaction evidence="5 6">
        <text>Exonucleolytic cleavage in either 5'- to 3'- or 3'- to 5'-direction to yield nucleoside 5'-phosphates.</text>
        <dbReference type="EC" id="3.1.11.6"/>
    </reaction>
</comment>
<dbReference type="EMBL" id="ATHJ01000092">
    <property type="protein sequence ID" value="EPR39129.1"/>
    <property type="molecule type" value="Genomic_DNA"/>
</dbReference>
<dbReference type="GO" id="GO:0008855">
    <property type="term" value="F:exodeoxyribonuclease VII activity"/>
    <property type="evidence" value="ECO:0007669"/>
    <property type="project" value="UniProtKB-UniRule"/>
</dbReference>
<accession>S7UY02</accession>
<dbReference type="Pfam" id="PF02601">
    <property type="entry name" value="Exonuc_VII_L"/>
    <property type="match status" value="1"/>
</dbReference>
<dbReference type="PANTHER" id="PTHR30008:SF0">
    <property type="entry name" value="EXODEOXYRIBONUCLEASE 7 LARGE SUBUNIT"/>
    <property type="match status" value="1"/>
</dbReference>